<dbReference type="InterPro" id="IPR017689">
    <property type="entry name" value="BamD"/>
</dbReference>
<evidence type="ECO:0000256" key="4">
    <source>
        <dbReference type="ARBA" id="ARBA00023237"/>
    </source>
</evidence>
<sequence length="260" mass="30590">MDKKNNLTIILCWFLVFGLLFGLYGCGTISKIGSQLTSRLEKEVSKKADKEEEEDLATLLREAERLFNRGSYDLAYEYYKKISDMYPGSPQAILAELRMADSKFWAGEYLEALSLYESFEKFYPNNEAIPYVIFQIGTCYYKLKLSYDRDQSYAKKAIETYERLLQNYPKSPYRAEAAKRIKELREQLATHEFYVAQFYYKLGYYRAAYNRVLYILNNFSGTNIYQQAQKVASLYYQKALLETKELAEGTKKDFWGDRFP</sequence>
<dbReference type="InterPro" id="IPR011990">
    <property type="entry name" value="TPR-like_helical_dom_sf"/>
</dbReference>
<dbReference type="EMBL" id="DLVE01000063">
    <property type="protein sequence ID" value="HAA84079.1"/>
    <property type="molecule type" value="Genomic_DNA"/>
</dbReference>
<dbReference type="Proteomes" id="UP000257240">
    <property type="component" value="Unassembled WGS sequence"/>
</dbReference>
<gene>
    <name evidence="7" type="ORF">DCE01_04775</name>
</gene>
<evidence type="ECO:0000313" key="8">
    <source>
        <dbReference type="Proteomes" id="UP000257240"/>
    </source>
</evidence>
<evidence type="ECO:0000259" key="6">
    <source>
        <dbReference type="Pfam" id="PF13525"/>
    </source>
</evidence>
<evidence type="ECO:0000256" key="5">
    <source>
        <dbReference type="ARBA" id="ARBA00023288"/>
    </source>
</evidence>
<feature type="domain" description="Outer membrane lipoprotein BamD-like" evidence="6">
    <location>
        <begin position="57"/>
        <end position="239"/>
    </location>
</feature>
<name>A0A3B8N4H6_9BACT</name>
<evidence type="ECO:0000256" key="1">
    <source>
        <dbReference type="ARBA" id="ARBA00022729"/>
    </source>
</evidence>
<dbReference type="Gene3D" id="1.25.40.10">
    <property type="entry name" value="Tetratricopeptide repeat domain"/>
    <property type="match status" value="1"/>
</dbReference>
<dbReference type="HAMAP" id="MF_00922">
    <property type="entry name" value="OM_assembly_BamD"/>
    <property type="match status" value="1"/>
</dbReference>
<keyword evidence="5" id="KW-0449">Lipoprotein</keyword>
<reference evidence="7 8" key="1">
    <citation type="journal article" date="2018" name="Nat. Biotechnol.">
        <title>A standardized bacterial taxonomy based on genome phylogeny substantially revises the tree of life.</title>
        <authorList>
            <person name="Parks D.H."/>
            <person name="Chuvochina M."/>
            <person name="Waite D.W."/>
            <person name="Rinke C."/>
            <person name="Skarshewski A."/>
            <person name="Chaumeil P.A."/>
            <person name="Hugenholtz P."/>
        </authorList>
    </citation>
    <scope>NUCLEOTIDE SEQUENCE [LARGE SCALE GENOMIC DNA]</scope>
    <source>
        <strain evidence="7">UBA12529</strain>
    </source>
</reference>
<keyword evidence="4" id="KW-0998">Cell outer membrane</keyword>
<dbReference type="PANTHER" id="PTHR37423">
    <property type="entry name" value="SOLUBLE LYTIC MUREIN TRANSGLYCOSYLASE-RELATED"/>
    <property type="match status" value="1"/>
</dbReference>
<evidence type="ECO:0000256" key="2">
    <source>
        <dbReference type="ARBA" id="ARBA00023136"/>
    </source>
</evidence>
<dbReference type="PROSITE" id="PS51257">
    <property type="entry name" value="PROKAR_LIPOPROTEIN"/>
    <property type="match status" value="1"/>
</dbReference>
<evidence type="ECO:0000313" key="7">
    <source>
        <dbReference type="EMBL" id="HAA84079.1"/>
    </source>
</evidence>
<keyword evidence="3" id="KW-0564">Palmitate</keyword>
<dbReference type="GO" id="GO:1990063">
    <property type="term" value="C:Bam protein complex"/>
    <property type="evidence" value="ECO:0007669"/>
    <property type="project" value="TreeGrafter"/>
</dbReference>
<organism evidence="7 8">
    <name type="scientific">Thermodesulfobacterium commune</name>
    <dbReference type="NCBI Taxonomy" id="1741"/>
    <lineage>
        <taxon>Bacteria</taxon>
        <taxon>Pseudomonadati</taxon>
        <taxon>Thermodesulfobacteriota</taxon>
        <taxon>Thermodesulfobacteria</taxon>
        <taxon>Thermodesulfobacteriales</taxon>
        <taxon>Thermodesulfobacteriaceae</taxon>
        <taxon>Thermodesulfobacterium</taxon>
    </lineage>
</organism>
<dbReference type="SUPFAM" id="SSF48452">
    <property type="entry name" value="TPR-like"/>
    <property type="match status" value="1"/>
</dbReference>
<dbReference type="AlphaFoldDB" id="A0A3B8N4H6"/>
<dbReference type="PANTHER" id="PTHR37423:SF1">
    <property type="entry name" value="OUTER MEMBRANE PROTEIN ASSEMBLY FACTOR BAMD"/>
    <property type="match status" value="1"/>
</dbReference>
<accession>A0A3B8N4H6</accession>
<dbReference type="NCBIfam" id="TIGR03302">
    <property type="entry name" value="OM_YfiO"/>
    <property type="match status" value="1"/>
</dbReference>
<keyword evidence="2" id="KW-0472">Membrane</keyword>
<proteinExistence type="inferred from homology"/>
<dbReference type="GO" id="GO:0051205">
    <property type="term" value="P:protein insertion into membrane"/>
    <property type="evidence" value="ECO:0007669"/>
    <property type="project" value="TreeGrafter"/>
</dbReference>
<dbReference type="Pfam" id="PF13525">
    <property type="entry name" value="YfiO"/>
    <property type="match status" value="1"/>
</dbReference>
<keyword evidence="1" id="KW-0732">Signal</keyword>
<comment type="caution">
    <text evidence="7">The sequence shown here is derived from an EMBL/GenBank/DDBJ whole genome shotgun (WGS) entry which is preliminary data.</text>
</comment>
<dbReference type="InterPro" id="IPR039565">
    <property type="entry name" value="BamD-like"/>
</dbReference>
<evidence type="ECO:0000256" key="3">
    <source>
        <dbReference type="ARBA" id="ARBA00023139"/>
    </source>
</evidence>
<protein>
    <submittedName>
        <fullName evidence="7">Outer membrane protein assembly factor BamD</fullName>
    </submittedName>
</protein>